<comment type="similarity">
    <text evidence="1">Belongs to the ATP-dependent AMP-binding enzyme family.</text>
</comment>
<keyword evidence="4" id="KW-0443">Lipid metabolism</keyword>
<feature type="domain" description="AMP-dependent synthetase/ligase" evidence="7">
    <location>
        <begin position="21"/>
        <end position="436"/>
    </location>
</feature>
<dbReference type="Pfam" id="PF23562">
    <property type="entry name" value="AMP-binding_C_3"/>
    <property type="match status" value="1"/>
</dbReference>
<dbReference type="SUPFAM" id="SSF56801">
    <property type="entry name" value="Acetyl-CoA synthetase-like"/>
    <property type="match status" value="1"/>
</dbReference>
<evidence type="ECO:0000313" key="8">
    <source>
        <dbReference type="EMBL" id="PRY37833.1"/>
    </source>
</evidence>
<evidence type="ECO:0000259" key="7">
    <source>
        <dbReference type="Pfam" id="PF00501"/>
    </source>
</evidence>
<name>A0A2T0SWV4_9PSEU</name>
<dbReference type="Gene3D" id="3.40.50.12780">
    <property type="entry name" value="N-terminal domain of ligase-like"/>
    <property type="match status" value="1"/>
</dbReference>
<comment type="caution">
    <text evidence="8">The sequence shown here is derived from an EMBL/GenBank/DDBJ whole genome shotgun (WGS) entry which is preliminary data.</text>
</comment>
<dbReference type="CDD" id="cd05907">
    <property type="entry name" value="VL_LC_FACS_like"/>
    <property type="match status" value="1"/>
</dbReference>
<sequence>MSAGEDRMKAAAELTIPLLLHRNATEFGDLPALGLFGSDEPPLTWLGVRDEVAAWARGLGAVGLAGGDRMIIMMSARPEHWVADLAAVHLGAVPCSAYDTLSSDQVGFLGRHSKAPVVVLEGAEQLARWRPVLDDLPDLKVVLVLDEDAVPADDPRIRSAREVVEAGRQAHEAEPEEFGKRWREITPEQPVTLLYTSGTTGDPKGVVISHRNAIHQAASVSVLVESPEHAATVSYLPLAHVAERVLGIYIPVYRAGHVTICPDPAKLVPALVSVRPVSFFGVPRVWEKLVAGVQGMTGAMPEDRRAGFAAAHAVGLEAYDLVAAGEPVPEELARRVEQADAAVLKPVRAALGLDNLGWAGSGAAPIPYEVLRYLGGLGVRVLEVWGMTETTGTATLNTEEHFRPGSVGKPNIGMEVKLADDGEILVRGGLNCLGYLQADGSVAPVTDADGWLPTGDIGVWDADGFLTITDRKKDLIITSAGKNIPPARIESLLRAHPLVGGAAAIGDRRPYVTALVVLDEEAAPAWARAHGVTDTSPEALAADPLVLAEIDRAVAAANEKLSRPEQVKKFVVLPRPWTVDSGELTPTLKVRRRVITDRFAPAIEDLYR</sequence>
<dbReference type="PANTHER" id="PTHR43272">
    <property type="entry name" value="LONG-CHAIN-FATTY-ACID--COA LIGASE"/>
    <property type="match status" value="1"/>
</dbReference>
<dbReference type="OrthoDB" id="9803968at2"/>
<dbReference type="RefSeq" id="WP_106190747.1">
    <property type="nucleotide sequence ID" value="NZ_PVTF01000009.1"/>
</dbReference>
<dbReference type="Pfam" id="PF00501">
    <property type="entry name" value="AMP-binding"/>
    <property type="match status" value="1"/>
</dbReference>
<protein>
    <recommendedName>
        <fullName evidence="6">Acyl-CoA synthetase</fullName>
    </recommendedName>
</protein>
<dbReference type="GO" id="GO:0004467">
    <property type="term" value="F:long-chain fatty acid-CoA ligase activity"/>
    <property type="evidence" value="ECO:0007669"/>
    <property type="project" value="UniProtKB-EC"/>
</dbReference>
<dbReference type="PANTHER" id="PTHR43272:SF32">
    <property type="entry name" value="AMP-DEPENDENT SYNTHETASE_LIGASE DOMAIN-CONTAINING PROTEIN"/>
    <property type="match status" value="1"/>
</dbReference>
<evidence type="ECO:0000256" key="4">
    <source>
        <dbReference type="ARBA" id="ARBA00023098"/>
    </source>
</evidence>
<comment type="catalytic activity">
    <reaction evidence="5">
        <text>a long-chain fatty acid + ATP + CoA = a long-chain fatty acyl-CoA + AMP + diphosphate</text>
        <dbReference type="Rhea" id="RHEA:15421"/>
        <dbReference type="ChEBI" id="CHEBI:30616"/>
        <dbReference type="ChEBI" id="CHEBI:33019"/>
        <dbReference type="ChEBI" id="CHEBI:57287"/>
        <dbReference type="ChEBI" id="CHEBI:57560"/>
        <dbReference type="ChEBI" id="CHEBI:83139"/>
        <dbReference type="ChEBI" id="CHEBI:456215"/>
        <dbReference type="EC" id="6.2.1.3"/>
    </reaction>
    <physiologicalReaction direction="left-to-right" evidence="5">
        <dbReference type="Rhea" id="RHEA:15422"/>
    </physiologicalReaction>
</comment>
<gene>
    <name evidence="8" type="ORF">CLV43_10953</name>
</gene>
<dbReference type="Proteomes" id="UP000239494">
    <property type="component" value="Unassembled WGS sequence"/>
</dbReference>
<accession>A0A2T0SWV4</accession>
<dbReference type="GO" id="GO:0016020">
    <property type="term" value="C:membrane"/>
    <property type="evidence" value="ECO:0007669"/>
    <property type="project" value="TreeGrafter"/>
</dbReference>
<evidence type="ECO:0000256" key="5">
    <source>
        <dbReference type="ARBA" id="ARBA00024484"/>
    </source>
</evidence>
<reference evidence="8 9" key="1">
    <citation type="submission" date="2018-03" db="EMBL/GenBank/DDBJ databases">
        <title>Genomic Encyclopedia of Archaeal and Bacterial Type Strains, Phase II (KMG-II): from individual species to whole genera.</title>
        <authorList>
            <person name="Goeker M."/>
        </authorList>
    </citation>
    <scope>NUCLEOTIDE SEQUENCE [LARGE SCALE GENOMIC DNA]</scope>
    <source>
        <strain evidence="8 9">DSM 44720</strain>
    </source>
</reference>
<evidence type="ECO:0000256" key="3">
    <source>
        <dbReference type="ARBA" id="ARBA00022832"/>
    </source>
</evidence>
<proteinExistence type="inferred from homology"/>
<dbReference type="InterPro" id="IPR042099">
    <property type="entry name" value="ANL_N_sf"/>
</dbReference>
<evidence type="ECO:0000256" key="1">
    <source>
        <dbReference type="ARBA" id="ARBA00006432"/>
    </source>
</evidence>
<dbReference type="Gene3D" id="3.30.300.30">
    <property type="match status" value="1"/>
</dbReference>
<dbReference type="InterPro" id="IPR000873">
    <property type="entry name" value="AMP-dep_synth/lig_dom"/>
</dbReference>
<dbReference type="InterPro" id="IPR020845">
    <property type="entry name" value="AMP-binding_CS"/>
</dbReference>
<dbReference type="PROSITE" id="PS00455">
    <property type="entry name" value="AMP_BINDING"/>
    <property type="match status" value="1"/>
</dbReference>
<organism evidence="8 9">
    <name type="scientific">Umezawaea tangerina</name>
    <dbReference type="NCBI Taxonomy" id="84725"/>
    <lineage>
        <taxon>Bacteria</taxon>
        <taxon>Bacillati</taxon>
        <taxon>Actinomycetota</taxon>
        <taxon>Actinomycetes</taxon>
        <taxon>Pseudonocardiales</taxon>
        <taxon>Pseudonocardiaceae</taxon>
        <taxon>Umezawaea</taxon>
    </lineage>
</organism>
<dbReference type="AlphaFoldDB" id="A0A2T0SWV4"/>
<evidence type="ECO:0000256" key="2">
    <source>
        <dbReference type="ARBA" id="ARBA00022598"/>
    </source>
</evidence>
<keyword evidence="3" id="KW-0276">Fatty acid metabolism</keyword>
<dbReference type="InterPro" id="IPR045851">
    <property type="entry name" value="AMP-bd_C_sf"/>
</dbReference>
<keyword evidence="2" id="KW-0436">Ligase</keyword>
<evidence type="ECO:0000256" key="6">
    <source>
        <dbReference type="ARBA" id="ARBA00032875"/>
    </source>
</evidence>
<keyword evidence="9" id="KW-1185">Reference proteome</keyword>
<dbReference type="EMBL" id="PVTF01000009">
    <property type="protein sequence ID" value="PRY37833.1"/>
    <property type="molecule type" value="Genomic_DNA"/>
</dbReference>
<evidence type="ECO:0000313" key="9">
    <source>
        <dbReference type="Proteomes" id="UP000239494"/>
    </source>
</evidence>